<dbReference type="CDD" id="cd19481">
    <property type="entry name" value="RecA-like_protease"/>
    <property type="match status" value="1"/>
</dbReference>
<dbReference type="PANTHER" id="PTHR23073">
    <property type="entry name" value="26S PROTEASOME REGULATORY SUBUNIT"/>
    <property type="match status" value="1"/>
</dbReference>
<evidence type="ECO:0000256" key="1">
    <source>
        <dbReference type="ARBA" id="ARBA00006914"/>
    </source>
</evidence>
<dbReference type="SMART" id="SM00382">
    <property type="entry name" value="AAA"/>
    <property type="match status" value="1"/>
</dbReference>
<evidence type="ECO:0000256" key="2">
    <source>
        <dbReference type="ARBA" id="ARBA00022741"/>
    </source>
</evidence>
<dbReference type="Pfam" id="PF00004">
    <property type="entry name" value="AAA"/>
    <property type="match status" value="1"/>
</dbReference>
<evidence type="ECO:0000313" key="6">
    <source>
        <dbReference type="Proteomes" id="UP000673394"/>
    </source>
</evidence>
<keyword evidence="3" id="KW-0067">ATP-binding</keyword>
<feature type="domain" description="AAA+ ATPase" evidence="4">
    <location>
        <begin position="521"/>
        <end position="651"/>
    </location>
</feature>
<gene>
    <name evidence="5" type="ORF">I8J30_01125</name>
</gene>
<evidence type="ECO:0000256" key="3">
    <source>
        <dbReference type="ARBA" id="ARBA00022840"/>
    </source>
</evidence>
<dbReference type="InterPro" id="IPR003959">
    <property type="entry name" value="ATPase_AAA_core"/>
</dbReference>
<name>A0ABS5C5N6_9BACL</name>
<proteinExistence type="inferred from homology"/>
<dbReference type="Pfam" id="PF22977">
    <property type="entry name" value="WHD"/>
    <property type="match status" value="1"/>
</dbReference>
<dbReference type="SUPFAM" id="SSF52540">
    <property type="entry name" value="P-loop containing nucleoside triphosphate hydrolases"/>
    <property type="match status" value="2"/>
</dbReference>
<reference evidence="5 6" key="1">
    <citation type="submission" date="2021-04" db="EMBL/GenBank/DDBJ databases">
        <title>Paenibacillus sp. DLE-14 whole genome sequence.</title>
        <authorList>
            <person name="Ham Y.J."/>
        </authorList>
    </citation>
    <scope>NUCLEOTIDE SEQUENCE [LARGE SCALE GENOMIC DNA]</scope>
    <source>
        <strain evidence="5 6">DLE-14</strain>
    </source>
</reference>
<dbReference type="InterPro" id="IPR003593">
    <property type="entry name" value="AAA+_ATPase"/>
</dbReference>
<comment type="similarity">
    <text evidence="1">Belongs to the AAA ATPase family.</text>
</comment>
<protein>
    <submittedName>
        <fullName evidence="5">AAA family ATPase</fullName>
    </submittedName>
</protein>
<keyword evidence="6" id="KW-1185">Reference proteome</keyword>
<dbReference type="InterPro" id="IPR050221">
    <property type="entry name" value="26S_Proteasome_ATPase"/>
</dbReference>
<sequence length="738" mass="82954">MKLQPYTSGFEHWSDELRKLDLMIAFKLQCKIELEGDENPLDPMRGLLITDDEVMRLLRTNGKAGSNGELPPTLAGMQDEIAELNEVIAERLSLAVESTAGWQSALMRLVKRFKLNRFEQEVIVMALAPEYNRKYEKLYGYLQDDVTSKLPTVDLALRLLCDNESERYAARSSFQAEQPLQRWLLAADEGDATSTLARPLRLDGRIVSFLLEAERSDGRLEGWVSRFEGGVNGDGESEDDGKGEELQPLLIGASKQGEMRRFAELHLEAGKPAVLHLYGAGGSGKQLHAKHLAASLNRPLLLLQGDSLEAERMKTVTVLHQLFREAKLTDSIVGIAGGDHFMAPDGKLTMYRTVIEQWIRRSGGLLLWLSRERAHYSELPVPSRSVIYQVELTPPTIEEQRMLWRIWGEESAAASESAEAMADKFRLSPGQINRAVLEAKRLAEHEGADYTEEVHFERGAAVQLNHELEKKAKKLNPRYTFEDLILPHEHLDLLRQACNMMKYRRDVYGTWGFDRKLSYGKGLSMMFAGPPGTGKTMAAEVAANELGLEAYKIDLSQVISKYIGETEKNLHDIFKEAQRTNAILFFDESDALFGKRSEVKDAHDKYANVETAYLLQKMEEYEGVSILATNFQQNIDDAFLRRINIVVKFPFPDAEHREKLWRTMFPAATPLASDVDFAALAARIEVAGGNIKNIVLTAAFMAAAAGRPVGMRELVASARQELKKTGKILVNSEWDSFF</sequence>
<evidence type="ECO:0000259" key="4">
    <source>
        <dbReference type="SMART" id="SM00382"/>
    </source>
</evidence>
<dbReference type="InterPro" id="IPR027417">
    <property type="entry name" value="P-loop_NTPase"/>
</dbReference>
<comment type="caution">
    <text evidence="5">The sequence shown here is derived from an EMBL/GenBank/DDBJ whole genome shotgun (WGS) entry which is preliminary data.</text>
</comment>
<dbReference type="InterPro" id="IPR054472">
    <property type="entry name" value="WHD"/>
</dbReference>
<dbReference type="Proteomes" id="UP000673394">
    <property type="component" value="Unassembled WGS sequence"/>
</dbReference>
<organism evidence="5 6">
    <name type="scientific">Paenibacillus lignilyticus</name>
    <dbReference type="NCBI Taxonomy" id="1172615"/>
    <lineage>
        <taxon>Bacteria</taxon>
        <taxon>Bacillati</taxon>
        <taxon>Bacillota</taxon>
        <taxon>Bacilli</taxon>
        <taxon>Bacillales</taxon>
        <taxon>Paenibacillaceae</taxon>
        <taxon>Paenibacillus</taxon>
    </lineage>
</organism>
<keyword evidence="2" id="KW-0547">Nucleotide-binding</keyword>
<dbReference type="RefSeq" id="WP_210655996.1">
    <property type="nucleotide sequence ID" value="NZ_JAGKSP010000001.1"/>
</dbReference>
<accession>A0ABS5C5N6</accession>
<evidence type="ECO:0000313" key="5">
    <source>
        <dbReference type="EMBL" id="MBP3961296.1"/>
    </source>
</evidence>
<dbReference type="EMBL" id="JAGKSP010000001">
    <property type="protein sequence ID" value="MBP3961296.1"/>
    <property type="molecule type" value="Genomic_DNA"/>
</dbReference>
<dbReference type="Gene3D" id="3.40.50.300">
    <property type="entry name" value="P-loop containing nucleotide triphosphate hydrolases"/>
    <property type="match status" value="1"/>
</dbReference>